<comment type="caution">
    <text evidence="2">The sequence shown here is derived from an EMBL/GenBank/DDBJ whole genome shotgun (WGS) entry which is preliminary data.</text>
</comment>
<sequence>MAFLEGITIKEARERQSSLFSSAAKRASSGPATQTPIQSNEMAALKTQINTIAADLMATNKKVNSFDHKLDGIEKLQIDTANQTQTRFDRIEEMLCKLSGSSGTAPGHPPSRQRLNLNSTAHPLETSTTNYQWADQQPIGSPYNAGVTWNDDSMDLMNPANDP</sequence>
<keyword evidence="3" id="KW-1185">Reference proteome</keyword>
<feature type="region of interest" description="Disordered" evidence="1">
    <location>
        <begin position="144"/>
        <end position="163"/>
    </location>
</feature>
<evidence type="ECO:0000256" key="1">
    <source>
        <dbReference type="SAM" id="MobiDB-lite"/>
    </source>
</evidence>
<dbReference type="Proteomes" id="UP001234178">
    <property type="component" value="Unassembled WGS sequence"/>
</dbReference>
<accession>A0ABR0AIT3</accession>
<name>A0ABR0AIT3_9CRUS</name>
<organism evidence="2 3">
    <name type="scientific">Daphnia magna</name>
    <dbReference type="NCBI Taxonomy" id="35525"/>
    <lineage>
        <taxon>Eukaryota</taxon>
        <taxon>Metazoa</taxon>
        <taxon>Ecdysozoa</taxon>
        <taxon>Arthropoda</taxon>
        <taxon>Crustacea</taxon>
        <taxon>Branchiopoda</taxon>
        <taxon>Diplostraca</taxon>
        <taxon>Cladocera</taxon>
        <taxon>Anomopoda</taxon>
        <taxon>Daphniidae</taxon>
        <taxon>Daphnia</taxon>
    </lineage>
</organism>
<reference evidence="2 3" key="1">
    <citation type="journal article" date="2023" name="Nucleic Acids Res.">
        <title>The hologenome of Daphnia magna reveals possible DNA methylation and microbiome-mediated evolution of the host genome.</title>
        <authorList>
            <person name="Chaturvedi A."/>
            <person name="Li X."/>
            <person name="Dhandapani V."/>
            <person name="Marshall H."/>
            <person name="Kissane S."/>
            <person name="Cuenca-Cambronero M."/>
            <person name="Asole G."/>
            <person name="Calvet F."/>
            <person name="Ruiz-Romero M."/>
            <person name="Marangio P."/>
            <person name="Guigo R."/>
            <person name="Rago D."/>
            <person name="Mirbahai L."/>
            <person name="Eastwood N."/>
            <person name="Colbourne J.K."/>
            <person name="Zhou J."/>
            <person name="Mallon E."/>
            <person name="Orsini L."/>
        </authorList>
    </citation>
    <scope>NUCLEOTIDE SEQUENCE [LARGE SCALE GENOMIC DNA]</scope>
    <source>
        <strain evidence="2">LRV0_1</strain>
    </source>
</reference>
<gene>
    <name evidence="2" type="ORF">OUZ56_010505</name>
</gene>
<dbReference type="EMBL" id="JAOYFB010000037">
    <property type="protein sequence ID" value="KAK4024999.1"/>
    <property type="molecule type" value="Genomic_DNA"/>
</dbReference>
<evidence type="ECO:0000313" key="2">
    <source>
        <dbReference type="EMBL" id="KAK4024999.1"/>
    </source>
</evidence>
<evidence type="ECO:0000313" key="3">
    <source>
        <dbReference type="Proteomes" id="UP001234178"/>
    </source>
</evidence>
<protein>
    <submittedName>
        <fullName evidence="2">Uncharacterized protein</fullName>
    </submittedName>
</protein>
<proteinExistence type="predicted"/>